<dbReference type="InterPro" id="IPR052196">
    <property type="entry name" value="Bact_Kbp"/>
</dbReference>
<reference evidence="4" key="2">
    <citation type="submission" date="2023-01" db="EMBL/GenBank/DDBJ databases">
        <authorList>
            <person name="Sun Q."/>
            <person name="Evtushenko L."/>
        </authorList>
    </citation>
    <scope>NUCLEOTIDE SEQUENCE</scope>
    <source>
        <strain evidence="4">VKM Ac-1069</strain>
    </source>
</reference>
<feature type="domain" description="LysM" evidence="3">
    <location>
        <begin position="145"/>
        <end position="201"/>
    </location>
</feature>
<keyword evidence="2" id="KW-0812">Transmembrane</keyword>
<dbReference type="Pfam" id="PF01476">
    <property type="entry name" value="LysM"/>
    <property type="match status" value="1"/>
</dbReference>
<comment type="caution">
    <text evidence="4">The sequence shown here is derived from an EMBL/GenBank/DDBJ whole genome shotgun (WGS) entry which is preliminary data.</text>
</comment>
<dbReference type="InterPro" id="IPR011990">
    <property type="entry name" value="TPR-like_helical_dom_sf"/>
</dbReference>
<dbReference type="EMBL" id="BSFQ01000003">
    <property type="protein sequence ID" value="GLL09895.1"/>
    <property type="molecule type" value="Genomic_DNA"/>
</dbReference>
<keyword evidence="2" id="KW-1133">Transmembrane helix</keyword>
<organism evidence="4 5">
    <name type="scientific">Pseudonocardia halophobica</name>
    <dbReference type="NCBI Taxonomy" id="29401"/>
    <lineage>
        <taxon>Bacteria</taxon>
        <taxon>Bacillati</taxon>
        <taxon>Actinomycetota</taxon>
        <taxon>Actinomycetes</taxon>
        <taxon>Pseudonocardiales</taxon>
        <taxon>Pseudonocardiaceae</taxon>
        <taxon>Pseudonocardia</taxon>
    </lineage>
</organism>
<dbReference type="Pfam" id="PF03704">
    <property type="entry name" value="BTAD"/>
    <property type="match status" value="1"/>
</dbReference>
<feature type="region of interest" description="Disordered" evidence="1">
    <location>
        <begin position="261"/>
        <end position="330"/>
    </location>
</feature>
<name>A0A9W6NU26_9PSEU</name>
<dbReference type="Gene3D" id="1.25.40.10">
    <property type="entry name" value="Tetratricopeptide repeat domain"/>
    <property type="match status" value="1"/>
</dbReference>
<dbReference type="InterPro" id="IPR005158">
    <property type="entry name" value="BTAD"/>
</dbReference>
<proteinExistence type="predicted"/>
<protein>
    <recommendedName>
        <fullName evidence="3">LysM domain-containing protein</fullName>
    </recommendedName>
</protein>
<dbReference type="PANTHER" id="PTHR34700">
    <property type="entry name" value="POTASSIUM BINDING PROTEIN KBP"/>
    <property type="match status" value="1"/>
</dbReference>
<dbReference type="PROSITE" id="PS51782">
    <property type="entry name" value="LYSM"/>
    <property type="match status" value="1"/>
</dbReference>
<evidence type="ECO:0000256" key="1">
    <source>
        <dbReference type="SAM" id="MobiDB-lite"/>
    </source>
</evidence>
<gene>
    <name evidence="4" type="ORF">GCM10017577_10350</name>
</gene>
<keyword evidence="2" id="KW-0472">Membrane</keyword>
<dbReference type="Proteomes" id="UP001143463">
    <property type="component" value="Unassembled WGS sequence"/>
</dbReference>
<dbReference type="AlphaFoldDB" id="A0A9W6NU26"/>
<feature type="compositionally biased region" description="Polar residues" evidence="1">
    <location>
        <begin position="270"/>
        <end position="285"/>
    </location>
</feature>
<dbReference type="CDD" id="cd00118">
    <property type="entry name" value="LysM"/>
    <property type="match status" value="1"/>
</dbReference>
<feature type="transmembrane region" description="Helical" evidence="2">
    <location>
        <begin position="101"/>
        <end position="120"/>
    </location>
</feature>
<dbReference type="InterPro" id="IPR036779">
    <property type="entry name" value="LysM_dom_sf"/>
</dbReference>
<dbReference type="SMART" id="SM00257">
    <property type="entry name" value="LysM"/>
    <property type="match status" value="2"/>
</dbReference>
<evidence type="ECO:0000313" key="4">
    <source>
        <dbReference type="EMBL" id="GLL09895.1"/>
    </source>
</evidence>
<sequence>MMGLGRASRVLVALVGLAAVLIGLPLALFRLGARHLPDSLPRLDEASAALLHPQDGRLLLGLIVVAGWLFWAYLAFGCVVDTATMVRHGARAVSLRRTGPRAITGLLIFWLASALAANQAPATPAAPMLVAAALERNPAPVEPAHLYVVKERDTLWDIASRELGDPLRWREILDLNRSRTQPDGNRLTDAARLIPGWRLTLPTKTVDDGVVVVHVGESLASIARDQLGDARRYGEIYEASQGLAQPGGEVLRDPDVIKPGWLLHIPKDGASTTTPPTEGQGSPSQAREPAPTPSRPLPGPPADPAPITVSPPVAPDPAPEPSVDDSTDTAPFDVVGGVAVGGGVAAGVLGLLAHLRRRQRRLRRYRRQIALPDPIDAAAEVVAMHADERNPDLALLESALRLASATTPLPDITGAVVGTDSVELLGTHETDLGDGFSRGPDGNWRLTADQTAHIDVGNGYPALTSIGRLNDGRTVFVDLEADGVLHLVGHRTRACDLLRNMTLELATATWAENTELMVVGLEDEFEVLPRHRIRCFRNLRQALPPFTSAVDAAERSLESAHRTASELRAAGEIGDELVVTILVVAGVDLEDQPSLTSICSRLLEGPRTCAAVVTSSTATSLPGPRLTVQEDQTMADVDLPGAPIIAEQMPSDVAVSLLAAIRTAARNEDEPVPAVDGTQTWSSEMTIDGSWASPTSEQPADQPSEDDPPPSPSTADGAPDTAAHTATLTREHRHLRRVEHDDPHLDDDLAEWLSPGPPKRPLISILGEPALRAPGTPPTGRAAWQCEVVVYLALHERGVTRDKLATDLWPDGKAVSSSSVRRTIAEIRPWVGRHPDQPEMEFIPTISTSGDDRYRIVGHLLDWDLFRRLRKRAQARAAAGRPAEARADYVSALGLVRGPILRPVRDRGYAWLRDADQHHDILIPGFVIDTAHELVDLALARDELDLAHWAAGLGRLVDPDSTHDRPFLDLMRIAHAEGNTGAMRQYAELLLAERDFEIGEDLPPESFAVFHELFPNGLSRTVDDQ</sequence>
<feature type="region of interest" description="Disordered" evidence="1">
    <location>
        <begin position="687"/>
        <end position="721"/>
    </location>
</feature>
<feature type="compositionally biased region" description="Pro residues" evidence="1">
    <location>
        <begin position="290"/>
        <end position="304"/>
    </location>
</feature>
<reference evidence="4" key="1">
    <citation type="journal article" date="2014" name="Int. J. Syst. Evol. Microbiol.">
        <title>Complete genome sequence of Corynebacterium casei LMG S-19264T (=DSM 44701T), isolated from a smear-ripened cheese.</title>
        <authorList>
            <consortium name="US DOE Joint Genome Institute (JGI-PGF)"/>
            <person name="Walter F."/>
            <person name="Albersmeier A."/>
            <person name="Kalinowski J."/>
            <person name="Ruckert C."/>
        </authorList>
    </citation>
    <scope>NUCLEOTIDE SEQUENCE</scope>
    <source>
        <strain evidence="4">VKM Ac-1069</strain>
    </source>
</reference>
<evidence type="ECO:0000313" key="5">
    <source>
        <dbReference type="Proteomes" id="UP001143463"/>
    </source>
</evidence>
<dbReference type="PANTHER" id="PTHR34700:SF4">
    <property type="entry name" value="PHAGE-LIKE ELEMENT PBSX PROTEIN XKDP"/>
    <property type="match status" value="1"/>
</dbReference>
<keyword evidence="5" id="KW-1185">Reference proteome</keyword>
<dbReference type="InterPro" id="IPR018392">
    <property type="entry name" value="LysM"/>
</dbReference>
<evidence type="ECO:0000256" key="2">
    <source>
        <dbReference type="SAM" id="Phobius"/>
    </source>
</evidence>
<accession>A0A9W6NU26</accession>
<evidence type="ECO:0000259" key="3">
    <source>
        <dbReference type="PROSITE" id="PS51782"/>
    </source>
</evidence>
<dbReference type="Gene3D" id="1.10.10.10">
    <property type="entry name" value="Winged helix-like DNA-binding domain superfamily/Winged helix DNA-binding domain"/>
    <property type="match status" value="1"/>
</dbReference>
<dbReference type="RefSeq" id="WP_037043612.1">
    <property type="nucleotide sequence ID" value="NZ_BAAAUZ010000011.1"/>
</dbReference>
<dbReference type="Gene3D" id="3.10.350.10">
    <property type="entry name" value="LysM domain"/>
    <property type="match status" value="2"/>
</dbReference>
<dbReference type="InterPro" id="IPR036388">
    <property type="entry name" value="WH-like_DNA-bd_sf"/>
</dbReference>
<feature type="transmembrane region" description="Helical" evidence="2">
    <location>
        <begin position="58"/>
        <end position="80"/>
    </location>
</feature>